<feature type="domain" description="DUF559" evidence="2">
    <location>
        <begin position="42"/>
        <end position="124"/>
    </location>
</feature>
<evidence type="ECO:0000259" key="2">
    <source>
        <dbReference type="Pfam" id="PF04480"/>
    </source>
</evidence>
<keyword evidence="4" id="KW-1185">Reference proteome</keyword>
<reference evidence="4" key="1">
    <citation type="journal article" date="2019" name="Int. J. Syst. Evol. Microbiol.">
        <title>The Global Catalogue of Microorganisms (GCM) 10K type strain sequencing project: providing services to taxonomists for standard genome sequencing and annotation.</title>
        <authorList>
            <consortium name="The Broad Institute Genomics Platform"/>
            <consortium name="The Broad Institute Genome Sequencing Center for Infectious Disease"/>
            <person name="Wu L."/>
            <person name="Ma J."/>
        </authorList>
    </citation>
    <scope>NUCLEOTIDE SEQUENCE [LARGE SCALE GENOMIC DNA]</scope>
    <source>
        <strain evidence="4">JCM 15089</strain>
    </source>
</reference>
<evidence type="ECO:0000256" key="1">
    <source>
        <dbReference type="SAM" id="MobiDB-lite"/>
    </source>
</evidence>
<evidence type="ECO:0000313" key="3">
    <source>
        <dbReference type="EMBL" id="GAA0570399.1"/>
    </source>
</evidence>
<gene>
    <name evidence="3" type="ORF">GCM10008942_19020</name>
</gene>
<evidence type="ECO:0000313" key="4">
    <source>
        <dbReference type="Proteomes" id="UP001499951"/>
    </source>
</evidence>
<dbReference type="RefSeq" id="WP_166929373.1">
    <property type="nucleotide sequence ID" value="NZ_BAAADD010000004.1"/>
</dbReference>
<comment type="caution">
    <text evidence="3">The sequence shown here is derived from an EMBL/GenBank/DDBJ whole genome shotgun (WGS) entry which is preliminary data.</text>
</comment>
<dbReference type="InterPro" id="IPR007569">
    <property type="entry name" value="DUF559"/>
</dbReference>
<organism evidence="3 4">
    <name type="scientific">Rhizomicrobium electricum</name>
    <dbReference type="NCBI Taxonomy" id="480070"/>
    <lineage>
        <taxon>Bacteria</taxon>
        <taxon>Pseudomonadati</taxon>
        <taxon>Pseudomonadota</taxon>
        <taxon>Alphaproteobacteria</taxon>
        <taxon>Micropepsales</taxon>
        <taxon>Micropepsaceae</taxon>
        <taxon>Rhizomicrobium</taxon>
    </lineage>
</organism>
<dbReference type="Proteomes" id="UP001499951">
    <property type="component" value="Unassembled WGS sequence"/>
</dbReference>
<accession>A0ABP3PMP5</accession>
<sequence length="133" mass="14942">MLQRKKPLTRKKPLRAKAPMRAQKKVAGGDSAADQRADEVSDAAARKLWPLLAARSGPPFVQHERIGPYRADFACLPARLVVLIANQDDPERQDWFESQNWRVLPFAAETILADTDRVLDAVAAAFTLRIVRR</sequence>
<dbReference type="InterPro" id="IPR011335">
    <property type="entry name" value="Restrct_endonuc-II-like"/>
</dbReference>
<proteinExistence type="predicted"/>
<name>A0ABP3PMP5_9PROT</name>
<feature type="compositionally biased region" description="Basic residues" evidence="1">
    <location>
        <begin position="1"/>
        <end position="15"/>
    </location>
</feature>
<feature type="region of interest" description="Disordered" evidence="1">
    <location>
        <begin position="1"/>
        <end position="37"/>
    </location>
</feature>
<dbReference type="Pfam" id="PF04480">
    <property type="entry name" value="DUF559"/>
    <property type="match status" value="1"/>
</dbReference>
<dbReference type="SUPFAM" id="SSF52980">
    <property type="entry name" value="Restriction endonuclease-like"/>
    <property type="match status" value="1"/>
</dbReference>
<dbReference type="EMBL" id="BAAADD010000004">
    <property type="protein sequence ID" value="GAA0570399.1"/>
    <property type="molecule type" value="Genomic_DNA"/>
</dbReference>
<protein>
    <recommendedName>
        <fullName evidence="2">DUF559 domain-containing protein</fullName>
    </recommendedName>
</protein>